<sequence length="458" mass="48070">MHEDSVAFPDGRMKLDRVAQQQPAGERKPAPVARAGRPAAPPMAKLGPEYALALQPSVGNSAVASSMVQREPESPAMKIAPKGSLATPPVKGEFDWGKVKGEWEIKAEGSVEKTGAENTLGVGFAPDKDVREQGVKFEAEQLKIEIAKSLGGVEFKEGTFKLAAEASAKELKLGGSGEVEVGVPSLSLAGGKVGGTFGVEVAAISLEWKKFAKNPKEFDVAIGKLTGAMTGTWEYTRDGEPRKAQVKVGIEVTFKPNWTAIIADLLAKRAASAAAQAAAEAALAASEGAGSGIAAVGGAAAIAPLGGIALATGVALFPLSRIDGNTDAGKQGLHLGNQGSRDADRYADEYCRVLENGAAGSSQGGMKALADLQTALAQAAAAVPTSAADPDFAGRVKQALIRDQGGVDQIRRNVVGRYKKDFYQAAMKQWDADHSGFWNKVFDWDKREFFERHLRMSL</sequence>
<keyword evidence="3" id="KW-1185">Reference proteome</keyword>
<name>A0ABU1JE68_9MICC</name>
<comment type="caution">
    <text evidence="2">The sequence shown here is derived from an EMBL/GenBank/DDBJ whole genome shotgun (WGS) entry which is preliminary data.</text>
</comment>
<reference evidence="2 3" key="1">
    <citation type="submission" date="2023-07" db="EMBL/GenBank/DDBJ databases">
        <title>Sequencing the genomes of 1000 actinobacteria strains.</title>
        <authorList>
            <person name="Klenk H.-P."/>
        </authorList>
    </citation>
    <scope>NUCLEOTIDE SEQUENCE [LARGE SCALE GENOMIC DNA]</scope>
    <source>
        <strain evidence="2 3">DSM 14555</strain>
    </source>
</reference>
<gene>
    <name evidence="2" type="ORF">JOE69_002672</name>
</gene>
<dbReference type="EMBL" id="JAVDQF010000001">
    <property type="protein sequence ID" value="MDR6270434.1"/>
    <property type="molecule type" value="Genomic_DNA"/>
</dbReference>
<evidence type="ECO:0000313" key="3">
    <source>
        <dbReference type="Proteomes" id="UP001185069"/>
    </source>
</evidence>
<dbReference type="RefSeq" id="WP_309799519.1">
    <property type="nucleotide sequence ID" value="NZ_BAAAHY010000007.1"/>
</dbReference>
<organism evidence="2 3">
    <name type="scientific">Arthrobacter russicus</name>
    <dbReference type="NCBI Taxonomy" id="172040"/>
    <lineage>
        <taxon>Bacteria</taxon>
        <taxon>Bacillati</taxon>
        <taxon>Actinomycetota</taxon>
        <taxon>Actinomycetes</taxon>
        <taxon>Micrococcales</taxon>
        <taxon>Micrococcaceae</taxon>
        <taxon>Arthrobacter</taxon>
    </lineage>
</organism>
<accession>A0ABU1JE68</accession>
<evidence type="ECO:0000256" key="1">
    <source>
        <dbReference type="SAM" id="MobiDB-lite"/>
    </source>
</evidence>
<feature type="region of interest" description="Disordered" evidence="1">
    <location>
        <begin position="64"/>
        <end position="85"/>
    </location>
</feature>
<protein>
    <submittedName>
        <fullName evidence="2">Uncharacterized protein</fullName>
    </submittedName>
</protein>
<feature type="compositionally biased region" description="Basic and acidic residues" evidence="1">
    <location>
        <begin position="1"/>
        <end position="17"/>
    </location>
</feature>
<evidence type="ECO:0000313" key="2">
    <source>
        <dbReference type="EMBL" id="MDR6270434.1"/>
    </source>
</evidence>
<feature type="region of interest" description="Disordered" evidence="1">
    <location>
        <begin position="1"/>
        <end position="44"/>
    </location>
</feature>
<dbReference type="Proteomes" id="UP001185069">
    <property type="component" value="Unassembled WGS sequence"/>
</dbReference>
<feature type="compositionally biased region" description="Low complexity" evidence="1">
    <location>
        <begin position="30"/>
        <end position="44"/>
    </location>
</feature>
<proteinExistence type="predicted"/>